<keyword evidence="2" id="KW-1185">Reference proteome</keyword>
<dbReference type="EMBL" id="JAWHQM010000016">
    <property type="protein sequence ID" value="KAK5630540.1"/>
    <property type="molecule type" value="Genomic_DNA"/>
</dbReference>
<evidence type="ECO:0000313" key="1">
    <source>
        <dbReference type="EMBL" id="KAK5630540.1"/>
    </source>
</evidence>
<gene>
    <name evidence="1" type="ORF">RRF57_006255</name>
</gene>
<dbReference type="AlphaFoldDB" id="A0AAN7UDZ9"/>
<evidence type="ECO:0000313" key="2">
    <source>
        <dbReference type="Proteomes" id="UP001305414"/>
    </source>
</evidence>
<name>A0AAN7UDZ9_9PEZI</name>
<protein>
    <submittedName>
        <fullName evidence="1">Uncharacterized protein</fullName>
    </submittedName>
</protein>
<proteinExistence type="predicted"/>
<reference evidence="1 2" key="1">
    <citation type="submission" date="2023-10" db="EMBL/GenBank/DDBJ databases">
        <title>Draft genome sequence of Xylaria bambusicola isolate GMP-LS, the root and basal stem rot pathogen of sugarcane in Indonesia.</title>
        <authorList>
            <person name="Selvaraj P."/>
            <person name="Muralishankar V."/>
            <person name="Muruganantham S."/>
            <person name="Sp S."/>
            <person name="Haryani S."/>
            <person name="Lau K.J.X."/>
            <person name="Naqvi N.I."/>
        </authorList>
    </citation>
    <scope>NUCLEOTIDE SEQUENCE [LARGE SCALE GENOMIC DNA]</scope>
    <source>
        <strain evidence="1">GMP-LS</strain>
    </source>
</reference>
<comment type="caution">
    <text evidence="1">The sequence shown here is derived from an EMBL/GenBank/DDBJ whole genome shotgun (WGS) entry which is preliminary data.</text>
</comment>
<sequence>MRNGAIAELGQITGPPLPNRVILPSIKIHYPTYVGSLSTESLPFRLSSEAGYPRFVSGPVPVRPELDPSQPVRGCVTADDQRTNDEAVIDFTT</sequence>
<dbReference type="Proteomes" id="UP001305414">
    <property type="component" value="Unassembled WGS sequence"/>
</dbReference>
<accession>A0AAN7UDZ9</accession>
<organism evidence="1 2">
    <name type="scientific">Xylaria bambusicola</name>
    <dbReference type="NCBI Taxonomy" id="326684"/>
    <lineage>
        <taxon>Eukaryota</taxon>
        <taxon>Fungi</taxon>
        <taxon>Dikarya</taxon>
        <taxon>Ascomycota</taxon>
        <taxon>Pezizomycotina</taxon>
        <taxon>Sordariomycetes</taxon>
        <taxon>Xylariomycetidae</taxon>
        <taxon>Xylariales</taxon>
        <taxon>Xylariaceae</taxon>
        <taxon>Xylaria</taxon>
    </lineage>
</organism>